<protein>
    <submittedName>
        <fullName evidence="2">Protein-tyrosine-phosphatase</fullName>
    </submittedName>
</protein>
<accession>A0A4P9K8H2</accession>
<proteinExistence type="predicted"/>
<dbReference type="SUPFAM" id="SSF52799">
    <property type="entry name" value="(Phosphotyrosine protein) phosphatases II"/>
    <property type="match status" value="1"/>
</dbReference>
<name>A0A4P9K8H2_9GAMM</name>
<dbReference type="AlphaFoldDB" id="A0A4P9K8H2"/>
<reference evidence="2 3" key="1">
    <citation type="submission" date="2019-05" db="EMBL/GenBank/DDBJ databases">
        <title>Thiomicrorhabdus sediminis sp. nov, a novel sulfur-oxidizing bacterium isolated from coastal sediment.</title>
        <authorList>
            <person name="Liu X."/>
        </authorList>
    </citation>
    <scope>NUCLEOTIDE SEQUENCE [LARGE SCALE GENOMIC DNA]</scope>
    <source>
        <strain evidence="2 3">G1</strain>
    </source>
</reference>
<dbReference type="EMBL" id="CP040602">
    <property type="protein sequence ID" value="QCU90706.1"/>
    <property type="molecule type" value="Genomic_DNA"/>
</dbReference>
<evidence type="ECO:0000259" key="1">
    <source>
        <dbReference type="Pfam" id="PF22741"/>
    </source>
</evidence>
<keyword evidence="3" id="KW-1185">Reference proteome</keyword>
<dbReference type="Pfam" id="PF22741">
    <property type="entry name" value="PTP-NADK"/>
    <property type="match status" value="1"/>
</dbReference>
<sequence length="219" mass="25595">MFEIKTPWQRIKAYFEFWVIDHEFVRAIYRNFHQISDQAFRSAHPSPRFIKRMQQQHGLKTIINLRGENKTGQYMLELEACKKLGVKLISTPLSSRDAPSKERIINLFKAFDEAEAPLLLHCKSGADRAGLGSALYQLYKNEIPLDESRQLRPSYGHFKSSETGVLDHFIATWNTYHQHNPDVSFLDWVKNDYNPEEVDKTFKASRLGNLLVNKILRRE</sequence>
<dbReference type="Gene3D" id="3.90.190.10">
    <property type="entry name" value="Protein tyrosine phosphatase superfamily"/>
    <property type="match status" value="1"/>
</dbReference>
<dbReference type="KEGG" id="thig:FE785_08725"/>
<dbReference type="InterPro" id="IPR055214">
    <property type="entry name" value="PTP-NADK"/>
</dbReference>
<dbReference type="Proteomes" id="UP000304864">
    <property type="component" value="Chromosome"/>
</dbReference>
<dbReference type="RefSeq" id="WP_138565380.1">
    <property type="nucleotide sequence ID" value="NZ_CP040602.1"/>
</dbReference>
<organism evidence="2 3">
    <name type="scientific">Thiomicrorhabdus sediminis</name>
    <dbReference type="NCBI Taxonomy" id="2580412"/>
    <lineage>
        <taxon>Bacteria</taxon>
        <taxon>Pseudomonadati</taxon>
        <taxon>Pseudomonadota</taxon>
        <taxon>Gammaproteobacteria</taxon>
        <taxon>Thiotrichales</taxon>
        <taxon>Piscirickettsiaceae</taxon>
        <taxon>Thiomicrorhabdus</taxon>
    </lineage>
</organism>
<dbReference type="InterPro" id="IPR029021">
    <property type="entry name" value="Prot-tyrosine_phosphatase-like"/>
</dbReference>
<feature type="domain" description="DSP-PTPase phosphatase fused to NAD+ Kinase" evidence="1">
    <location>
        <begin position="56"/>
        <end position="131"/>
    </location>
</feature>
<dbReference type="OrthoDB" id="9814896at2"/>
<evidence type="ECO:0000313" key="3">
    <source>
        <dbReference type="Proteomes" id="UP000304864"/>
    </source>
</evidence>
<gene>
    <name evidence="2" type="ORF">FE785_08725</name>
</gene>
<evidence type="ECO:0000313" key="2">
    <source>
        <dbReference type="EMBL" id="QCU90706.1"/>
    </source>
</evidence>